<keyword evidence="4" id="KW-0472">Membrane</keyword>
<dbReference type="RefSeq" id="WP_055271052.1">
    <property type="nucleotide sequence ID" value="NZ_CAXKYA010000021.1"/>
</dbReference>
<evidence type="ECO:0000313" key="9">
    <source>
        <dbReference type="EMBL" id="CUQ10467.1"/>
    </source>
</evidence>
<evidence type="ECO:0000256" key="4">
    <source>
        <dbReference type="ARBA" id="ARBA00023136"/>
    </source>
</evidence>
<organism evidence="9 10">
    <name type="scientific">Bacteroides faecis</name>
    <dbReference type="NCBI Taxonomy" id="674529"/>
    <lineage>
        <taxon>Bacteria</taxon>
        <taxon>Pseudomonadati</taxon>
        <taxon>Bacteroidota</taxon>
        <taxon>Bacteroidia</taxon>
        <taxon>Bacteroidales</taxon>
        <taxon>Bacteroidaceae</taxon>
        <taxon>Bacteroides</taxon>
    </lineage>
</organism>
<dbReference type="InterPro" id="IPR033985">
    <property type="entry name" value="SusD-like_N"/>
</dbReference>
<keyword evidence="5" id="KW-0998">Cell outer membrane</keyword>
<evidence type="ECO:0000256" key="5">
    <source>
        <dbReference type="ARBA" id="ARBA00023237"/>
    </source>
</evidence>
<dbReference type="SUPFAM" id="SSF48452">
    <property type="entry name" value="TPR-like"/>
    <property type="match status" value="1"/>
</dbReference>
<sequence>MKKLLYTILLSLGTFLFTACTDYINVDKYFYDQVSLDSAFSKRVYVEGWLSSAYSVMDNIGEYREPFRWASDDLYHPDMKEYVEGNYSADHQLSDDERNNSRLWKYYEGIRKASTFIDNVDRCPELTMDEKTDLKGQARFLRAYCYWALIRVYGPVPLIPTEGLDVNLSYEELSLPREPFDNVVDFIDAELAETARSLPIKRTVNNLGRPTRGAALGLRARVLLYAASPLFNGNIDFFDVKDCYGNQLVSQTYDETKWAKAAAAAKDVIELAKASNLYELYVIAPKATVLPSQRPPYNELYSDKNYPEGWADVDPLLSYKSIFDGTILGSKNPELIFTRTREGTAHINDWAYQSTPKTLRGNNRLAVTQKQVNAYAMNDGRSITEAASTNDYVTEGFTTQAYAAENPFLPAKVNLMYNNREPRFYASIAYNGSVWEASSASESDYRDKQIFYYRGLNDGKQGFKEECPLTGITLKKFYNSEDSRTEGGYLVDKTEMTIRYGEILLIYAEALNELTSGQVYHLTTYTGADVEIQRNVDEMRYAIKRIRMRAGVPDYTDETYNNPNDFRVKLKRERQIELLGENSMRYFDLRRWKDAMTEENQLLQGCNINISDDEKRVADFYKPTIITSVHKVFEQRMYLWPFPTYELKRNVNMTQNPGW</sequence>
<evidence type="ECO:0000259" key="8">
    <source>
        <dbReference type="Pfam" id="PF14322"/>
    </source>
</evidence>
<dbReference type="InterPro" id="IPR012944">
    <property type="entry name" value="SusD_RagB_dom"/>
</dbReference>
<accession>A0A174TR30</accession>
<dbReference type="Pfam" id="PF07980">
    <property type="entry name" value="SusD_RagB"/>
    <property type="match status" value="1"/>
</dbReference>
<evidence type="ECO:0000259" key="7">
    <source>
        <dbReference type="Pfam" id="PF07980"/>
    </source>
</evidence>
<dbReference type="PROSITE" id="PS51257">
    <property type="entry name" value="PROKAR_LIPOPROTEIN"/>
    <property type="match status" value="1"/>
</dbReference>
<evidence type="ECO:0000313" key="10">
    <source>
        <dbReference type="Proteomes" id="UP000095606"/>
    </source>
</evidence>
<evidence type="ECO:0000256" key="6">
    <source>
        <dbReference type="SAM" id="SignalP"/>
    </source>
</evidence>
<feature type="domain" description="RagB/SusD" evidence="7">
    <location>
        <begin position="341"/>
        <end position="659"/>
    </location>
</feature>
<dbReference type="EMBL" id="CZAE01000025">
    <property type="protein sequence ID" value="CUQ10467.1"/>
    <property type="molecule type" value="Genomic_DNA"/>
</dbReference>
<reference evidence="9 10" key="1">
    <citation type="submission" date="2015-09" db="EMBL/GenBank/DDBJ databases">
        <authorList>
            <consortium name="Pathogen Informatics"/>
        </authorList>
    </citation>
    <scope>NUCLEOTIDE SEQUENCE [LARGE SCALE GENOMIC DNA]</scope>
    <source>
        <strain evidence="9 10">2789STDY5834846</strain>
    </source>
</reference>
<evidence type="ECO:0000256" key="2">
    <source>
        <dbReference type="ARBA" id="ARBA00006275"/>
    </source>
</evidence>
<dbReference type="InterPro" id="IPR011990">
    <property type="entry name" value="TPR-like_helical_dom_sf"/>
</dbReference>
<dbReference type="GO" id="GO:0009279">
    <property type="term" value="C:cell outer membrane"/>
    <property type="evidence" value="ECO:0007669"/>
    <property type="project" value="UniProtKB-SubCell"/>
</dbReference>
<dbReference type="Pfam" id="PF14322">
    <property type="entry name" value="SusD-like_3"/>
    <property type="match status" value="1"/>
</dbReference>
<feature type="chain" id="PRO_5008034117" evidence="6">
    <location>
        <begin position="20"/>
        <end position="659"/>
    </location>
</feature>
<name>A0A174TR30_9BACE</name>
<comment type="similarity">
    <text evidence="2">Belongs to the SusD family.</text>
</comment>
<dbReference type="Proteomes" id="UP000095606">
    <property type="component" value="Unassembled WGS sequence"/>
</dbReference>
<dbReference type="Gene3D" id="1.25.40.390">
    <property type="match status" value="1"/>
</dbReference>
<proteinExistence type="inferred from homology"/>
<comment type="subcellular location">
    <subcellularLocation>
        <location evidence="1">Cell outer membrane</location>
    </subcellularLocation>
</comment>
<gene>
    <name evidence="9" type="ORF">ERS852461_04238</name>
</gene>
<dbReference type="AlphaFoldDB" id="A0A174TR30"/>
<feature type="domain" description="SusD-like N-terminal" evidence="8">
    <location>
        <begin position="87"/>
        <end position="224"/>
    </location>
</feature>
<evidence type="ECO:0000256" key="3">
    <source>
        <dbReference type="ARBA" id="ARBA00022729"/>
    </source>
</evidence>
<evidence type="ECO:0000256" key="1">
    <source>
        <dbReference type="ARBA" id="ARBA00004442"/>
    </source>
</evidence>
<keyword evidence="3 6" id="KW-0732">Signal</keyword>
<protein>
    <submittedName>
        <fullName evidence="9">SusD family</fullName>
    </submittedName>
</protein>
<feature type="signal peptide" evidence="6">
    <location>
        <begin position="1"/>
        <end position="19"/>
    </location>
</feature>